<evidence type="ECO:0000256" key="2">
    <source>
        <dbReference type="ARBA" id="ARBA00004882"/>
    </source>
</evidence>
<feature type="binding site" evidence="22">
    <location>
        <position position="58"/>
    </location>
    <ligand>
        <name>Zn(2+)</name>
        <dbReference type="ChEBI" id="CHEBI:29105"/>
        <note>catalytic</note>
    </ligand>
</feature>
<evidence type="ECO:0000313" key="25">
    <source>
        <dbReference type="Proteomes" id="UP000323646"/>
    </source>
</evidence>
<evidence type="ECO:0000313" key="24">
    <source>
        <dbReference type="EMBL" id="TYZ21388.1"/>
    </source>
</evidence>
<evidence type="ECO:0000256" key="6">
    <source>
        <dbReference type="ARBA" id="ARBA00009723"/>
    </source>
</evidence>
<dbReference type="PIRSF" id="PIRSF006769">
    <property type="entry name" value="RibD"/>
    <property type="match status" value="1"/>
</dbReference>
<comment type="pathway">
    <text evidence="2 19">Cofactor biosynthesis; riboflavin biosynthesis; 5-amino-6-(D-ribitylamino)uracil from GTP: step 2/4.</text>
</comment>
<dbReference type="Gene3D" id="3.40.140.10">
    <property type="entry name" value="Cytidine Deaminase, domain 2"/>
    <property type="match status" value="1"/>
</dbReference>
<comment type="catalytic activity">
    <reaction evidence="16">
        <text>2,5-diamino-6-(1-D-ribitylamino)pyrimidin-4(3H)-one 5'-phosphate + NADP(+) = 2,5-diamino-6-(1-D-ribosylamino)pyrimidin-4(3H)-one 5'-phosphate + NADPH + H(+)</text>
        <dbReference type="Rhea" id="RHEA:27278"/>
        <dbReference type="ChEBI" id="CHEBI:15378"/>
        <dbReference type="ChEBI" id="CHEBI:57783"/>
        <dbReference type="ChEBI" id="CHEBI:58349"/>
        <dbReference type="ChEBI" id="CHEBI:58890"/>
        <dbReference type="ChEBI" id="CHEBI:59545"/>
        <dbReference type="EC" id="1.1.1.302"/>
    </reaction>
</comment>
<dbReference type="UniPathway" id="UPA00275">
    <property type="reaction ID" value="UER00401"/>
</dbReference>
<evidence type="ECO:0000256" key="15">
    <source>
        <dbReference type="ARBA" id="ARBA00047550"/>
    </source>
</evidence>
<dbReference type="FunFam" id="3.40.140.10:FF:000025">
    <property type="entry name" value="Riboflavin biosynthesis protein RibD"/>
    <property type="match status" value="1"/>
</dbReference>
<evidence type="ECO:0000256" key="5">
    <source>
        <dbReference type="ARBA" id="ARBA00007417"/>
    </source>
</evidence>
<keyword evidence="9 19" id="KW-0479">Metal-binding</keyword>
<feature type="binding site" evidence="21">
    <location>
        <position position="192"/>
    </location>
    <ligand>
        <name>substrate</name>
    </ligand>
</feature>
<dbReference type="PANTHER" id="PTHR38011">
    <property type="entry name" value="DIHYDROFOLATE REDUCTASE FAMILY PROTEIN (AFU_ORTHOLOGUE AFUA_8G06820)"/>
    <property type="match status" value="1"/>
</dbReference>
<reference evidence="24 25" key="1">
    <citation type="submission" date="2019-08" db="EMBL/GenBank/DDBJ databases">
        <title>Selenomonas sp. mPRGC5 and Selenomonas sp. mPRGC8 isolated from ruminal fluid of dairy goat (Capra hircus).</title>
        <authorList>
            <person name="Poothong S."/>
            <person name="Nuengjamnong C."/>
            <person name="Tanasupawat S."/>
        </authorList>
    </citation>
    <scope>NUCLEOTIDE SEQUENCE [LARGE SCALE GENOMIC DNA]</scope>
    <source>
        <strain evidence="25">mPRGC5</strain>
    </source>
</reference>
<evidence type="ECO:0000256" key="20">
    <source>
        <dbReference type="PIRSR" id="PIRSR006769-1"/>
    </source>
</evidence>
<evidence type="ECO:0000256" key="16">
    <source>
        <dbReference type="ARBA" id="ARBA00049020"/>
    </source>
</evidence>
<feature type="binding site" evidence="22">
    <location>
        <position position="83"/>
    </location>
    <ligand>
        <name>Zn(2+)</name>
        <dbReference type="ChEBI" id="CHEBI:29105"/>
        <note>catalytic</note>
    </ligand>
</feature>
<evidence type="ECO:0000256" key="12">
    <source>
        <dbReference type="ARBA" id="ARBA00022857"/>
    </source>
</evidence>
<evidence type="ECO:0000256" key="19">
    <source>
        <dbReference type="PIRNR" id="PIRNR006769"/>
    </source>
</evidence>
<feature type="binding site" evidence="21">
    <location>
        <position position="204"/>
    </location>
    <ligand>
        <name>NADP(+)</name>
        <dbReference type="ChEBI" id="CHEBI:58349"/>
    </ligand>
</feature>
<dbReference type="GO" id="GO:0008835">
    <property type="term" value="F:diaminohydroxyphosphoribosylaminopyrimidine deaminase activity"/>
    <property type="evidence" value="ECO:0007669"/>
    <property type="project" value="UniProtKB-EC"/>
</dbReference>
<evidence type="ECO:0000256" key="14">
    <source>
        <dbReference type="ARBA" id="ARBA00023268"/>
    </source>
</evidence>
<dbReference type="NCBIfam" id="TIGR00326">
    <property type="entry name" value="eubact_ribD"/>
    <property type="match status" value="1"/>
</dbReference>
<dbReference type="InterPro" id="IPR050765">
    <property type="entry name" value="Riboflavin_Biosynth_HTPR"/>
</dbReference>
<evidence type="ECO:0000256" key="3">
    <source>
        <dbReference type="ARBA" id="ARBA00004910"/>
    </source>
</evidence>
<dbReference type="PROSITE" id="PS51747">
    <property type="entry name" value="CYT_DCMP_DEAMINASES_2"/>
    <property type="match status" value="1"/>
</dbReference>
<feature type="binding site" evidence="21">
    <location>
        <position position="231"/>
    </location>
    <ligand>
        <name>NADP(+)</name>
        <dbReference type="ChEBI" id="CHEBI:58349"/>
    </ligand>
</feature>
<dbReference type="AlphaFoldDB" id="A0A5D6W3M9"/>
<evidence type="ECO:0000256" key="11">
    <source>
        <dbReference type="ARBA" id="ARBA00022833"/>
    </source>
</evidence>
<protein>
    <recommendedName>
        <fullName evidence="19">Riboflavin biosynthesis protein RibD</fullName>
    </recommendedName>
    <domain>
        <recommendedName>
            <fullName evidence="19">Diaminohydroxyphosphoribosylaminopyrimidine deaminase</fullName>
            <shortName evidence="19">DRAP deaminase</shortName>
            <ecNumber evidence="19">3.5.4.26</ecNumber>
        </recommendedName>
        <alternativeName>
            <fullName evidence="19">Riboflavin-specific deaminase</fullName>
        </alternativeName>
    </domain>
    <domain>
        <recommendedName>
            <fullName evidence="19">5-amino-6-(5-phosphoribosylamino)uracil reductase</fullName>
            <ecNumber evidence="19">1.1.1.193</ecNumber>
        </recommendedName>
        <alternativeName>
            <fullName evidence="19">HTP reductase</fullName>
        </alternativeName>
    </domain>
</protein>
<feature type="binding site" evidence="21">
    <location>
        <begin position="303"/>
        <end position="309"/>
    </location>
    <ligand>
        <name>NADP(+)</name>
        <dbReference type="ChEBI" id="CHEBI:58349"/>
    </ligand>
</feature>
<comment type="catalytic activity">
    <reaction evidence="18 19">
        <text>2,5-diamino-6-hydroxy-4-(5-phosphoribosylamino)-pyrimidine + H2O + H(+) = 5-amino-6-(5-phospho-D-ribosylamino)uracil + NH4(+)</text>
        <dbReference type="Rhea" id="RHEA:21868"/>
        <dbReference type="ChEBI" id="CHEBI:15377"/>
        <dbReference type="ChEBI" id="CHEBI:15378"/>
        <dbReference type="ChEBI" id="CHEBI:28938"/>
        <dbReference type="ChEBI" id="CHEBI:58453"/>
        <dbReference type="ChEBI" id="CHEBI:58614"/>
        <dbReference type="EC" id="3.5.4.26"/>
    </reaction>
</comment>
<comment type="similarity">
    <text evidence="4 19">In the N-terminal section; belongs to the cytidine and deoxycytidylate deaminase family.</text>
</comment>
<dbReference type="EMBL" id="VTOY01000009">
    <property type="protein sequence ID" value="TYZ21388.1"/>
    <property type="molecule type" value="Genomic_DNA"/>
</dbReference>
<dbReference type="GO" id="GO:0009231">
    <property type="term" value="P:riboflavin biosynthetic process"/>
    <property type="evidence" value="ECO:0007669"/>
    <property type="project" value="UniProtKB-UniPathway"/>
</dbReference>
<feature type="binding site" evidence="21">
    <location>
        <position position="212"/>
    </location>
    <ligand>
        <name>substrate</name>
    </ligand>
</feature>
<dbReference type="SUPFAM" id="SSF53927">
    <property type="entry name" value="Cytidine deaminase-like"/>
    <property type="match status" value="1"/>
</dbReference>
<gene>
    <name evidence="24" type="primary">ribD</name>
    <name evidence="24" type="ORF">FZ040_10260</name>
</gene>
<feature type="binding site" evidence="21">
    <location>
        <position position="176"/>
    </location>
    <ligand>
        <name>substrate</name>
    </ligand>
</feature>
<dbReference type="GO" id="GO:0008703">
    <property type="term" value="F:5-amino-6-(5-phosphoribosylamino)uracil reductase activity"/>
    <property type="evidence" value="ECO:0007669"/>
    <property type="project" value="UniProtKB-EC"/>
</dbReference>
<keyword evidence="13 19" id="KW-0560">Oxidoreductase</keyword>
<dbReference type="Proteomes" id="UP000323646">
    <property type="component" value="Unassembled WGS sequence"/>
</dbReference>
<evidence type="ECO:0000256" key="18">
    <source>
        <dbReference type="ARBA" id="ARBA00049886"/>
    </source>
</evidence>
<feature type="binding site" evidence="21">
    <location>
        <position position="301"/>
    </location>
    <ligand>
        <name>substrate</name>
    </ligand>
</feature>
<feature type="binding site" evidence="21">
    <location>
        <position position="178"/>
    </location>
    <ligand>
        <name>NADP(+)</name>
        <dbReference type="ChEBI" id="CHEBI:58349"/>
    </ligand>
</feature>
<dbReference type="InterPro" id="IPR002125">
    <property type="entry name" value="CMP_dCMP_dom"/>
</dbReference>
<dbReference type="GO" id="GO:0050661">
    <property type="term" value="F:NADP binding"/>
    <property type="evidence" value="ECO:0007669"/>
    <property type="project" value="InterPro"/>
</dbReference>
<evidence type="ECO:0000256" key="7">
    <source>
        <dbReference type="ARBA" id="ARBA00011738"/>
    </source>
</evidence>
<evidence type="ECO:0000256" key="17">
    <source>
        <dbReference type="ARBA" id="ARBA00049861"/>
    </source>
</evidence>
<evidence type="ECO:0000256" key="8">
    <source>
        <dbReference type="ARBA" id="ARBA00022619"/>
    </source>
</evidence>
<organism evidence="24 25">
    <name type="scientific">Selenomonas ruminis</name>
    <dbReference type="NCBI Taxonomy" id="2593411"/>
    <lineage>
        <taxon>Bacteria</taxon>
        <taxon>Bacillati</taxon>
        <taxon>Bacillota</taxon>
        <taxon>Negativicutes</taxon>
        <taxon>Selenomonadales</taxon>
        <taxon>Selenomonadaceae</taxon>
        <taxon>Selenomonas</taxon>
    </lineage>
</organism>
<feature type="binding site" evidence="21">
    <location>
        <position position="162"/>
    </location>
    <ligand>
        <name>NADP(+)</name>
        <dbReference type="ChEBI" id="CHEBI:58349"/>
    </ligand>
</feature>
<comment type="similarity">
    <text evidence="5 19">In the C-terminal section; belongs to the HTP reductase family.</text>
</comment>
<evidence type="ECO:0000259" key="23">
    <source>
        <dbReference type="PROSITE" id="PS51747"/>
    </source>
</evidence>
<evidence type="ECO:0000256" key="22">
    <source>
        <dbReference type="PIRSR" id="PIRSR006769-3"/>
    </source>
</evidence>
<accession>A0A5D6W3M9</accession>
<feature type="binding site" evidence="21">
    <location>
        <position position="215"/>
    </location>
    <ligand>
        <name>substrate</name>
    </ligand>
</feature>
<dbReference type="NCBIfam" id="TIGR01508">
    <property type="entry name" value="rib_reduct_arch"/>
    <property type="match status" value="1"/>
</dbReference>
<feature type="binding site" evidence="22">
    <location>
        <position position="92"/>
    </location>
    <ligand>
        <name>Zn(2+)</name>
        <dbReference type="ChEBI" id="CHEBI:29105"/>
        <note>catalytic</note>
    </ligand>
</feature>
<dbReference type="InterPro" id="IPR016192">
    <property type="entry name" value="APOBEC/CMP_deaminase_Zn-bd"/>
</dbReference>
<dbReference type="InterPro" id="IPR016193">
    <property type="entry name" value="Cytidine_deaminase-like"/>
</dbReference>
<evidence type="ECO:0000256" key="21">
    <source>
        <dbReference type="PIRSR" id="PIRSR006769-2"/>
    </source>
</evidence>
<comment type="subunit">
    <text evidence="7">Homodimer.</text>
</comment>
<dbReference type="Gene3D" id="3.40.430.10">
    <property type="entry name" value="Dihydrofolate Reductase, subunit A"/>
    <property type="match status" value="1"/>
</dbReference>
<dbReference type="GO" id="GO:0008270">
    <property type="term" value="F:zinc ion binding"/>
    <property type="evidence" value="ECO:0007669"/>
    <property type="project" value="InterPro"/>
</dbReference>
<comment type="caution">
    <text evidence="24">The sequence shown here is derived from an EMBL/GenBank/DDBJ whole genome shotgun (WGS) entry which is preliminary data.</text>
</comment>
<dbReference type="InterPro" id="IPR004794">
    <property type="entry name" value="Eubact_RibD"/>
</dbReference>
<dbReference type="InterPro" id="IPR024072">
    <property type="entry name" value="DHFR-like_dom_sf"/>
</dbReference>
<dbReference type="InterPro" id="IPR006401">
    <property type="entry name" value="Rib_reduct_arc"/>
</dbReference>
<dbReference type="SUPFAM" id="SSF53597">
    <property type="entry name" value="Dihydrofolate reductase-like"/>
    <property type="match status" value="1"/>
</dbReference>
<dbReference type="PANTHER" id="PTHR38011:SF7">
    <property type="entry name" value="2,5-DIAMINO-6-RIBOSYLAMINO-4(3H)-PYRIMIDINONE 5'-PHOSPHATE REDUCTASE"/>
    <property type="match status" value="1"/>
</dbReference>
<keyword evidence="25" id="KW-1185">Reference proteome</keyword>
<dbReference type="EC" id="3.5.4.26" evidence="19"/>
<evidence type="ECO:0000256" key="10">
    <source>
        <dbReference type="ARBA" id="ARBA00022801"/>
    </source>
</evidence>
<dbReference type="InterPro" id="IPR011549">
    <property type="entry name" value="RibD_C"/>
</dbReference>
<keyword evidence="8 19" id="KW-0686">Riboflavin biosynthesis</keyword>
<feature type="domain" description="CMP/dCMP-type deaminase" evidence="23">
    <location>
        <begin position="9"/>
        <end position="131"/>
    </location>
</feature>
<evidence type="ECO:0000256" key="4">
    <source>
        <dbReference type="ARBA" id="ARBA00005259"/>
    </source>
</evidence>
<dbReference type="CDD" id="cd01284">
    <property type="entry name" value="Riboflavin_deaminase-reductase"/>
    <property type="match status" value="1"/>
</dbReference>
<dbReference type="Pfam" id="PF00383">
    <property type="entry name" value="dCMP_cyt_deam_1"/>
    <property type="match status" value="1"/>
</dbReference>
<comment type="catalytic activity">
    <reaction evidence="17 19">
        <text>5-amino-6-(5-phospho-D-ribitylamino)uracil + NADP(+) = 5-amino-6-(5-phospho-D-ribosylamino)uracil + NADPH + H(+)</text>
        <dbReference type="Rhea" id="RHEA:17845"/>
        <dbReference type="ChEBI" id="CHEBI:15378"/>
        <dbReference type="ChEBI" id="CHEBI:57783"/>
        <dbReference type="ChEBI" id="CHEBI:58349"/>
        <dbReference type="ChEBI" id="CHEBI:58421"/>
        <dbReference type="ChEBI" id="CHEBI:58453"/>
        <dbReference type="EC" id="1.1.1.193"/>
    </reaction>
</comment>
<feature type="active site" description="Proton donor" evidence="20">
    <location>
        <position position="60"/>
    </location>
</feature>
<dbReference type="Pfam" id="PF01872">
    <property type="entry name" value="RibD_C"/>
    <property type="match status" value="1"/>
</dbReference>
<evidence type="ECO:0000256" key="9">
    <source>
        <dbReference type="ARBA" id="ARBA00022723"/>
    </source>
</evidence>
<feature type="binding site" evidence="21">
    <location>
        <position position="208"/>
    </location>
    <ligand>
        <name>NADP(+)</name>
        <dbReference type="ChEBI" id="CHEBI:58349"/>
    </ligand>
</feature>
<comment type="catalytic activity">
    <reaction evidence="15">
        <text>2,5-diamino-6-(1-D-ribitylamino)pyrimidin-4(3H)-one 5'-phosphate + NAD(+) = 2,5-diamino-6-(1-D-ribosylamino)pyrimidin-4(3H)-one 5'-phosphate + NADH + H(+)</text>
        <dbReference type="Rhea" id="RHEA:27274"/>
        <dbReference type="ChEBI" id="CHEBI:15378"/>
        <dbReference type="ChEBI" id="CHEBI:57540"/>
        <dbReference type="ChEBI" id="CHEBI:57945"/>
        <dbReference type="ChEBI" id="CHEBI:58890"/>
        <dbReference type="ChEBI" id="CHEBI:59545"/>
        <dbReference type="EC" id="1.1.1.302"/>
    </reaction>
</comment>
<name>A0A5D6W3M9_9FIRM</name>
<keyword evidence="10 19" id="KW-0378">Hydrolase</keyword>
<keyword evidence="12 19" id="KW-0521">NADP</keyword>
<evidence type="ECO:0000256" key="1">
    <source>
        <dbReference type="ARBA" id="ARBA00002151"/>
    </source>
</evidence>
<comment type="cofactor">
    <cofactor evidence="19 22">
        <name>Zn(2+)</name>
        <dbReference type="ChEBI" id="CHEBI:29105"/>
    </cofactor>
    <text evidence="19 22">Binds 1 zinc ion.</text>
</comment>
<dbReference type="NCBIfam" id="TIGR00227">
    <property type="entry name" value="ribD_Cterm"/>
    <property type="match status" value="1"/>
</dbReference>
<comment type="function">
    <text evidence="1 19">Converts 2,5-diamino-6-(ribosylamino)-4(3h)-pyrimidinone 5'-phosphate into 5-amino-6-(ribosylamino)-2,4(1h,3h)-pyrimidinedione 5'-phosphate.</text>
</comment>
<dbReference type="PROSITE" id="PS00903">
    <property type="entry name" value="CYT_DCMP_DEAMINASES_1"/>
    <property type="match status" value="1"/>
</dbReference>
<dbReference type="OrthoDB" id="9800865at2"/>
<dbReference type="InterPro" id="IPR002734">
    <property type="entry name" value="RibDG_C"/>
</dbReference>
<keyword evidence="11 19" id="KW-0862">Zinc</keyword>
<comment type="pathway">
    <text evidence="3 19">Cofactor biosynthesis; riboflavin biosynthesis; 5-amino-6-(D-ribitylamino)uracil from GTP: step 3/4.</text>
</comment>
<dbReference type="EC" id="1.1.1.193" evidence="19"/>
<keyword evidence="14" id="KW-0511">Multifunctional enzyme</keyword>
<evidence type="ECO:0000256" key="13">
    <source>
        <dbReference type="ARBA" id="ARBA00023002"/>
    </source>
</evidence>
<sequence length="372" mass="39634">MKESEVIRLQDEDFMRVALQMARNAEGRTSPNPLVGAVIVRDGRIVAAGWHRKAGTPHAEVHALNMAGDLARGATLYVTLEPCAHYGRTGPCAKAVAEAGIARVVIAMRDPNPLVAGKGIKILEDAGVQVTCGVLEEEAIALNEVFLKWITTKMPFVVLKTAMTLDGKIATATGESQWITNETSRRRVHELRDIYDGILAGIGTVLKDDPSLTTRIPGRKGKNAIRIIVDSQARTPLTAKVVTDGAAPTIVAVTEQAPKERVQALKEAGVEIITAGSGEHVDLKALMAKLGEREICSVFVEGGGRVNFSLLAAGLVDKVQAFIAPKLIGGREALTPVEGEGFVSLADAVELARVTTEPMDGDILLTGYVARR</sequence>
<proteinExistence type="inferred from homology"/>
<comment type="similarity">
    <text evidence="6">Belongs to the HTP reductase family.</text>
</comment>